<dbReference type="PATRIC" id="fig|455.5.peg.1540"/>
<keyword evidence="2" id="KW-0472">Membrane</keyword>
<proteinExistence type="predicted"/>
<feature type="transmembrane region" description="Helical" evidence="2">
    <location>
        <begin position="344"/>
        <end position="367"/>
    </location>
</feature>
<keyword evidence="2" id="KW-1133">Transmembrane helix</keyword>
<evidence type="ECO:0000313" key="4">
    <source>
        <dbReference type="Proteomes" id="UP000054715"/>
    </source>
</evidence>
<feature type="transmembrane region" description="Helical" evidence="2">
    <location>
        <begin position="431"/>
        <end position="453"/>
    </location>
</feature>
<comment type="caution">
    <text evidence="3">The sequence shown here is derived from an EMBL/GenBank/DDBJ whole genome shotgun (WGS) entry which is preliminary data.</text>
</comment>
<dbReference type="OrthoDB" id="5653637at2"/>
<dbReference type="EMBL" id="LNYG01000013">
    <property type="protein sequence ID" value="KTD07263.1"/>
    <property type="molecule type" value="Genomic_DNA"/>
</dbReference>
<dbReference type="AlphaFoldDB" id="A0A0W0UHC3"/>
<dbReference type="STRING" id="455.Ljam_1458"/>
<feature type="transmembrane region" description="Helical" evidence="2">
    <location>
        <begin position="169"/>
        <end position="190"/>
    </location>
</feature>
<organism evidence="3 4">
    <name type="scientific">Legionella jamestowniensis</name>
    <dbReference type="NCBI Taxonomy" id="455"/>
    <lineage>
        <taxon>Bacteria</taxon>
        <taxon>Pseudomonadati</taxon>
        <taxon>Pseudomonadota</taxon>
        <taxon>Gammaproteobacteria</taxon>
        <taxon>Legionellales</taxon>
        <taxon>Legionellaceae</taxon>
        <taxon>Legionella</taxon>
    </lineage>
</organism>
<name>A0A0W0UHC3_9GAMM</name>
<dbReference type="RefSeq" id="WP_131762320.1">
    <property type="nucleotide sequence ID" value="NZ_CAAAJF010000005.1"/>
</dbReference>
<feature type="region of interest" description="Disordered" evidence="1">
    <location>
        <begin position="568"/>
        <end position="622"/>
    </location>
</feature>
<keyword evidence="2" id="KW-0812">Transmembrane</keyword>
<protein>
    <submittedName>
        <fullName evidence="3">Uncharacterized protein</fullName>
    </submittedName>
</protein>
<evidence type="ECO:0000256" key="1">
    <source>
        <dbReference type="SAM" id="MobiDB-lite"/>
    </source>
</evidence>
<dbReference type="Proteomes" id="UP000054715">
    <property type="component" value="Unassembled WGS sequence"/>
</dbReference>
<evidence type="ECO:0000313" key="3">
    <source>
        <dbReference type="EMBL" id="KTD07263.1"/>
    </source>
</evidence>
<evidence type="ECO:0000256" key="2">
    <source>
        <dbReference type="SAM" id="Phobius"/>
    </source>
</evidence>
<feature type="transmembrane region" description="Helical" evidence="2">
    <location>
        <begin position="473"/>
        <end position="494"/>
    </location>
</feature>
<gene>
    <name evidence="3" type="ORF">Ljam_1458</name>
</gene>
<reference evidence="3 4" key="1">
    <citation type="submission" date="2015-11" db="EMBL/GenBank/DDBJ databases">
        <title>Genomic analysis of 38 Legionella species identifies large and diverse effector repertoires.</title>
        <authorList>
            <person name="Burstein D."/>
            <person name="Amaro F."/>
            <person name="Zusman T."/>
            <person name="Lifshitz Z."/>
            <person name="Cohen O."/>
            <person name="Gilbert J.A."/>
            <person name="Pupko T."/>
            <person name="Shuman H.A."/>
            <person name="Segal G."/>
        </authorList>
    </citation>
    <scope>NUCLEOTIDE SEQUENCE [LARGE SCALE GENOMIC DNA]</scope>
    <source>
        <strain evidence="3 4">JA-26-G1-E2</strain>
    </source>
</reference>
<sequence>MYRLFNSKEKSNSKDSDTLKILTEQTPTINEPTQPFEEDPLEEIFINSPREVKALAPRTNGLEALYDHFIKETNGDPIPFGKSEKIGLLLEILGGTGGIYAWPPAWEYGKNFAPWMAYSFAASNPASNTLFLINATDNLIDTIQAESNIPPEIKELINSPSKGSLIAKYLKMGLGSLVCVVPFSIAVYLFPLPNCDAAWCLGLTVSHSTLSSAILHGVSWGIILTEKYWYYRIPVLPFEKLYSLIKKSRTSAEELELLRLASEQQLIESKYKNQLVETLSKAIQSIVRGRSNAGLEESPLRTIQHESASFIEFVELAKRLRPELPPPSVQQSYFRRFVNKAHHMLSNGGVGILGAGIMIAGCMGWIANPIYIGFLEGLNLSESIGVGALPLYSTAVLCAFYGTGIFNQIYSYFTTWTGDKVAPEIQMYPKTFALFTLVNIYISFFAFANGTQLIKTVFADEMWDDIRPALEGISIPTLQILSFIPLMDLFCLVVRKSQAKFGSLANDDTLAARLLVKMSLIVHYLQQMKGEELMHGINQYASNQQSALGIDPEQFETDFHTFFSLKKQHDDLSPPSIDVETPRQPLGYNRNSFHNSQVATSMGSMKPTTPLLQTTERGASYS</sequence>
<accession>A0A0W0UHC3</accession>
<feature type="compositionally biased region" description="Polar residues" evidence="1">
    <location>
        <begin position="589"/>
        <end position="622"/>
    </location>
</feature>
<feature type="transmembrane region" description="Helical" evidence="2">
    <location>
        <begin position="210"/>
        <end position="230"/>
    </location>
</feature>
<feature type="transmembrane region" description="Helical" evidence="2">
    <location>
        <begin position="387"/>
        <end position="410"/>
    </location>
</feature>